<keyword evidence="13 19" id="KW-0408">Iron</keyword>
<protein>
    <recommendedName>
        <fullName evidence="4 20">Cytochrome b</fullName>
    </recommendedName>
</protein>
<keyword evidence="7 20" id="KW-0679">Respiratory chain</keyword>
<feature type="transmembrane region" description="Helical" evidence="20">
    <location>
        <begin position="30"/>
        <end position="56"/>
    </location>
</feature>
<feature type="transmembrane region" description="Helical" evidence="20">
    <location>
        <begin position="221"/>
        <end position="245"/>
    </location>
</feature>
<feature type="binding site" description="axial binding residue" evidence="19">
    <location>
        <position position="83"/>
    </location>
    <ligand>
        <name>heme b</name>
        <dbReference type="ChEBI" id="CHEBI:60344"/>
        <label>b562</label>
    </ligand>
    <ligandPart>
        <name>Fe</name>
        <dbReference type="ChEBI" id="CHEBI:18248"/>
    </ligandPart>
</feature>
<keyword evidence="14" id="KW-0830">Ubiquinone</keyword>
<dbReference type="FunFam" id="1.20.810.10:FF:000002">
    <property type="entry name" value="Cytochrome b"/>
    <property type="match status" value="1"/>
</dbReference>
<evidence type="ECO:0000313" key="23">
    <source>
        <dbReference type="EMBL" id="ABK63381.1"/>
    </source>
</evidence>
<evidence type="ECO:0000256" key="1">
    <source>
        <dbReference type="ARBA" id="ARBA00002566"/>
    </source>
</evidence>
<dbReference type="PROSITE" id="PS51002">
    <property type="entry name" value="CYTB_NTER"/>
    <property type="match status" value="1"/>
</dbReference>
<keyword evidence="10" id="KW-0999">Mitochondrion inner membrane</keyword>
<evidence type="ECO:0000256" key="16">
    <source>
        <dbReference type="ARBA" id="ARBA00023136"/>
    </source>
</evidence>
<evidence type="ECO:0000256" key="19">
    <source>
        <dbReference type="PIRSR" id="PIRSR038885-2"/>
    </source>
</evidence>
<evidence type="ECO:0000256" key="6">
    <source>
        <dbReference type="ARBA" id="ARBA00022617"/>
    </source>
</evidence>
<feature type="transmembrane region" description="Helical" evidence="20">
    <location>
        <begin position="145"/>
        <end position="166"/>
    </location>
</feature>
<dbReference type="SMR" id="A0T3G8"/>
<dbReference type="AlphaFoldDB" id="A0T3G8"/>
<proteinExistence type="inferred from homology"/>
<feature type="binding site" description="axial binding residue" evidence="19">
    <location>
        <position position="196"/>
    </location>
    <ligand>
        <name>heme b</name>
        <dbReference type="ChEBI" id="CHEBI:60344"/>
        <label>b566</label>
    </ligand>
    <ligandPart>
        <name>Fe</name>
        <dbReference type="ChEBI" id="CHEBI:18248"/>
    </ligandPart>
</feature>
<evidence type="ECO:0000256" key="17">
    <source>
        <dbReference type="ARBA" id="ARBA00061233"/>
    </source>
</evidence>
<dbReference type="CDD" id="cd00284">
    <property type="entry name" value="Cytochrome_b_N"/>
    <property type="match status" value="1"/>
</dbReference>
<feature type="binding site" evidence="18">
    <location>
        <position position="201"/>
    </location>
    <ligand>
        <name>a ubiquinone</name>
        <dbReference type="ChEBI" id="CHEBI:16389"/>
    </ligand>
</feature>
<dbReference type="GO" id="GO:0005743">
    <property type="term" value="C:mitochondrial inner membrane"/>
    <property type="evidence" value="ECO:0007669"/>
    <property type="project" value="UniProtKB-SubCell"/>
</dbReference>
<organism evidence="23">
    <name type="scientific">Leucopleurus acutus</name>
    <name type="common">Atlantic white-sided dolphin</name>
    <name type="synonym">Lagenorhynchus acutus</name>
    <dbReference type="NCBI Taxonomy" id="3371109"/>
    <lineage>
        <taxon>Eukaryota</taxon>
        <taxon>Metazoa</taxon>
        <taxon>Chordata</taxon>
        <taxon>Craniata</taxon>
        <taxon>Vertebrata</taxon>
        <taxon>Euteleostomi</taxon>
        <taxon>Mammalia</taxon>
        <taxon>Eutheria</taxon>
        <taxon>Laurasiatheria</taxon>
        <taxon>Artiodactyla</taxon>
        <taxon>Whippomorpha</taxon>
        <taxon>Cetacea</taxon>
        <taxon>Odontoceti</taxon>
        <taxon>Delphinidae</taxon>
        <taxon>Leucopleurus</taxon>
    </lineage>
</organism>
<name>A0T3G8_LEUAC</name>
<evidence type="ECO:0000256" key="5">
    <source>
        <dbReference type="ARBA" id="ARBA00022448"/>
    </source>
</evidence>
<dbReference type="InterPro" id="IPR005798">
    <property type="entry name" value="Cyt_b/b6_C"/>
</dbReference>
<dbReference type="PIRSF" id="PIRSF038885">
    <property type="entry name" value="COB"/>
    <property type="match status" value="1"/>
</dbReference>
<dbReference type="GO" id="GO:0016491">
    <property type="term" value="F:oxidoreductase activity"/>
    <property type="evidence" value="ECO:0007669"/>
    <property type="project" value="UniProtKB-UniRule"/>
</dbReference>
<evidence type="ECO:0000313" key="24">
    <source>
        <dbReference type="EMBL" id="ABK63383.1"/>
    </source>
</evidence>
<keyword evidence="9 19" id="KW-0479">Metal-binding</keyword>
<evidence type="ECO:0000256" key="12">
    <source>
        <dbReference type="ARBA" id="ARBA00022989"/>
    </source>
</evidence>
<dbReference type="Pfam" id="PF00032">
    <property type="entry name" value="Cytochrom_B_C"/>
    <property type="match status" value="1"/>
</dbReference>
<dbReference type="GO" id="GO:0006122">
    <property type="term" value="P:mitochondrial electron transport, ubiquinol to cytochrome c"/>
    <property type="evidence" value="ECO:0007669"/>
    <property type="project" value="UniProtKB-ARBA"/>
</dbReference>
<comment type="similarity">
    <text evidence="17 20">Belongs to the cytochrome b family.</text>
</comment>
<feature type="binding site" description="axial binding residue" evidence="19">
    <location>
        <position position="182"/>
    </location>
    <ligand>
        <name>heme b</name>
        <dbReference type="ChEBI" id="CHEBI:60344"/>
        <label>b562</label>
    </ligand>
    <ligandPart>
        <name>Fe</name>
        <dbReference type="ChEBI" id="CHEBI:18248"/>
    </ligandPart>
</feature>
<evidence type="ECO:0000256" key="13">
    <source>
        <dbReference type="ARBA" id="ARBA00023004"/>
    </source>
</evidence>
<accession>A0T3G8</accession>
<feature type="transmembrane region" description="Helical" evidence="20">
    <location>
        <begin position="113"/>
        <end position="133"/>
    </location>
</feature>
<keyword evidence="11 20" id="KW-0249">Electron transport</keyword>
<dbReference type="InterPro" id="IPR030689">
    <property type="entry name" value="Cytochrome_b"/>
</dbReference>
<sequence length="379" mass="42760">MTNIRKTHPLMKIINDAFIDLPSPSNISSWWNFGSLLGLCLIMQILTGLFLAMHYTPDTSTAFSSVAHICRDVNYGWFIRYLHANGASMFFICLYAHIGRGLYYGSYMFQETWNIGVLLLLTVMATAFVGYVLPWGQMSFWGATVITNLLSAIPYIGTTLVEWIWGGFSVDKATLTRFFAFHFILPFMITALAAVHLLFLHETGSNNPTGIPSNMDMIPFHPYYTIKDILGALLLILTLLALTLFTPDLLGDPDNYTPANPLSTPAHIKPEWYFLFAYAILRSIPNKLGGVLALLLSILILIFIPMLQTSKQRSMMFRPFSQLLFWTLVADLLTLTWIGGQPVEHPYIIVGQLASILYFLLILVLMPTVSLIENKLLKW</sequence>
<evidence type="ECO:0000256" key="7">
    <source>
        <dbReference type="ARBA" id="ARBA00022660"/>
    </source>
</evidence>
<reference evidence="23" key="1">
    <citation type="journal article" date="2006" name="BMC Evol. Biol.">
        <title>Multi-locus phylogeny of dolphins in the subfamily Lissodelphininae: character synergy improves phylogenetic resolution.</title>
        <authorList>
            <person name="Harlin-Cognato A.D."/>
            <person name="Honeycutt R.L."/>
        </authorList>
    </citation>
    <scope>NUCLEOTIDE SEQUENCE</scope>
    <source>
        <strain evidence="23">Lacu.80592</strain>
        <strain evidence="24">Lacu.82165</strain>
    </source>
</reference>
<evidence type="ECO:0000256" key="2">
    <source>
        <dbReference type="ARBA" id="ARBA00004448"/>
    </source>
</evidence>
<evidence type="ECO:0000256" key="11">
    <source>
        <dbReference type="ARBA" id="ARBA00022982"/>
    </source>
</evidence>
<evidence type="ECO:0000256" key="3">
    <source>
        <dbReference type="ARBA" id="ARBA00011088"/>
    </source>
</evidence>
<dbReference type="GO" id="GO:0008121">
    <property type="term" value="F:quinol-cytochrome-c reductase activity"/>
    <property type="evidence" value="ECO:0007669"/>
    <property type="project" value="InterPro"/>
</dbReference>
<dbReference type="Pfam" id="PF00033">
    <property type="entry name" value="Cytochrome_B"/>
    <property type="match status" value="1"/>
</dbReference>
<keyword evidence="6 19" id="KW-0349">Heme</keyword>
<evidence type="ECO:0000256" key="10">
    <source>
        <dbReference type="ARBA" id="ARBA00022792"/>
    </source>
</evidence>
<keyword evidence="8 20" id="KW-0812">Transmembrane</keyword>
<comment type="function">
    <text evidence="1 20">Component of the ubiquinol-cytochrome c reductase complex (complex III or cytochrome b-c1 complex) that is part of the mitochondrial respiratory chain. The b-c1 complex mediates electron transfer from ubiquinol to cytochrome c. Contributes to the generation of a proton gradient across the mitochondrial membrane that is then used for ATP synthesis.</text>
</comment>
<feature type="domain" description="Cytochrome b/b6 C-terminal region profile" evidence="22">
    <location>
        <begin position="210"/>
        <end position="379"/>
    </location>
</feature>
<keyword evidence="12 20" id="KW-1133">Transmembrane helix</keyword>
<comment type="cofactor">
    <cofactor evidence="19">
        <name>heme</name>
        <dbReference type="ChEBI" id="CHEBI:30413"/>
    </cofactor>
    <text evidence="19">Binds 2 heme groups non-covalently.</text>
</comment>
<dbReference type="GO" id="GO:0045275">
    <property type="term" value="C:respiratory chain complex III"/>
    <property type="evidence" value="ECO:0007669"/>
    <property type="project" value="InterPro"/>
</dbReference>
<evidence type="ECO:0000256" key="20">
    <source>
        <dbReference type="RuleBase" id="RU362117"/>
    </source>
</evidence>
<dbReference type="InterPro" id="IPR048259">
    <property type="entry name" value="Cytochrome_b_N_euk/bac"/>
</dbReference>
<dbReference type="EMBL" id="EF093021">
    <property type="protein sequence ID" value="ABK63383.1"/>
    <property type="molecule type" value="Genomic_DNA"/>
</dbReference>
<dbReference type="GO" id="GO:0046872">
    <property type="term" value="F:metal ion binding"/>
    <property type="evidence" value="ECO:0007669"/>
    <property type="project" value="UniProtKB-UniRule"/>
</dbReference>
<evidence type="ECO:0000256" key="8">
    <source>
        <dbReference type="ARBA" id="ARBA00022692"/>
    </source>
</evidence>
<feature type="transmembrane region" description="Helical" evidence="20">
    <location>
        <begin position="288"/>
        <end position="307"/>
    </location>
</feature>
<evidence type="ECO:0000256" key="4">
    <source>
        <dbReference type="ARBA" id="ARBA00013531"/>
    </source>
</evidence>
<evidence type="ECO:0000259" key="22">
    <source>
        <dbReference type="PROSITE" id="PS51003"/>
    </source>
</evidence>
<dbReference type="InterPro" id="IPR048260">
    <property type="entry name" value="Cytochrome_b_C_euk/bac"/>
</dbReference>
<dbReference type="SUPFAM" id="SSF81648">
    <property type="entry name" value="a domain/subunit of cytochrome bc1 complex (Ubiquinol-cytochrome c reductase)"/>
    <property type="match status" value="1"/>
</dbReference>
<comment type="subcellular location">
    <subcellularLocation>
        <location evidence="2">Mitochondrion inner membrane</location>
        <topology evidence="2">Multi-pass membrane protein</topology>
    </subcellularLocation>
</comment>
<dbReference type="SUPFAM" id="SSF81342">
    <property type="entry name" value="Transmembrane di-heme cytochromes"/>
    <property type="match status" value="1"/>
</dbReference>
<evidence type="ECO:0000256" key="18">
    <source>
        <dbReference type="PIRSR" id="PIRSR038885-1"/>
    </source>
</evidence>
<feature type="transmembrane region" description="Helical" evidence="20">
    <location>
        <begin position="346"/>
        <end position="372"/>
    </location>
</feature>
<dbReference type="InterPro" id="IPR027387">
    <property type="entry name" value="Cytb/b6-like_sf"/>
</dbReference>
<evidence type="ECO:0000259" key="21">
    <source>
        <dbReference type="PROSITE" id="PS51002"/>
    </source>
</evidence>
<comment type="cofactor">
    <cofactor evidence="20">
        <name>heme b</name>
        <dbReference type="ChEBI" id="CHEBI:60344"/>
    </cofactor>
    <text evidence="20">Binds 2 heme groups non-covalently.</text>
</comment>
<feature type="binding site" description="axial binding residue" evidence="19">
    <location>
        <position position="97"/>
    </location>
    <ligand>
        <name>heme b</name>
        <dbReference type="ChEBI" id="CHEBI:60344"/>
        <label>b566</label>
    </ligand>
    <ligandPart>
        <name>Fe</name>
        <dbReference type="ChEBI" id="CHEBI:18248"/>
    </ligandPart>
</feature>
<evidence type="ECO:0000256" key="15">
    <source>
        <dbReference type="ARBA" id="ARBA00023128"/>
    </source>
</evidence>
<feature type="transmembrane region" description="Helical" evidence="20">
    <location>
        <begin position="77"/>
        <end position="98"/>
    </location>
</feature>
<comment type="subunit">
    <text evidence="3">The cytochrome bc1 complex contains 11 subunits: 3 respiratory subunits (MT-CYB, CYC1 and UQCRFS1), 2 core proteins (UQCRC1 and UQCRC2) and 6 low-molecular weight proteins (UQCRH/QCR6, UQCRB/QCR7, UQCRQ/QCR8, UQCR10/QCR9, UQCR11/QCR10 and a cleavage product of UQCRFS1). This cytochrome bc1 complex then forms a dimer.</text>
</comment>
<evidence type="ECO:0000256" key="14">
    <source>
        <dbReference type="ARBA" id="ARBA00023075"/>
    </source>
</evidence>
<feature type="transmembrane region" description="Helical" evidence="20">
    <location>
        <begin position="178"/>
        <end position="200"/>
    </location>
</feature>
<dbReference type="InterPro" id="IPR016174">
    <property type="entry name" value="Di-haem_cyt_TM"/>
</dbReference>
<dbReference type="EMBL" id="EF093019">
    <property type="protein sequence ID" value="ABK63381.1"/>
    <property type="molecule type" value="Genomic_DNA"/>
</dbReference>
<keyword evidence="15 20" id="KW-0496">Mitochondrion</keyword>
<dbReference type="InterPro" id="IPR005797">
    <property type="entry name" value="Cyt_b/b6_N"/>
</dbReference>
<feature type="domain" description="Cytochrome b/b6 N-terminal region profile" evidence="21">
    <location>
        <begin position="1"/>
        <end position="209"/>
    </location>
</feature>
<dbReference type="GeneID" id="58900359"/>
<keyword evidence="5 20" id="KW-0813">Transport</keyword>
<keyword evidence="16 20" id="KW-0472">Membrane</keyword>
<dbReference type="PROSITE" id="PS51003">
    <property type="entry name" value="CYTB_CTER"/>
    <property type="match status" value="1"/>
</dbReference>
<feature type="transmembrane region" description="Helical" evidence="20">
    <location>
        <begin position="319"/>
        <end position="340"/>
    </location>
</feature>
<dbReference type="CDD" id="cd00290">
    <property type="entry name" value="cytochrome_b_C"/>
    <property type="match status" value="1"/>
</dbReference>
<dbReference type="PANTHER" id="PTHR19271:SF16">
    <property type="entry name" value="CYTOCHROME B"/>
    <property type="match status" value="1"/>
</dbReference>
<geneLocation type="mitochondrion" evidence="23"/>
<dbReference type="PANTHER" id="PTHR19271">
    <property type="entry name" value="CYTOCHROME B"/>
    <property type="match status" value="1"/>
</dbReference>
<dbReference type="Gene3D" id="1.20.810.10">
    <property type="entry name" value="Cytochrome Bc1 Complex, Chain C"/>
    <property type="match status" value="1"/>
</dbReference>
<dbReference type="InterPro" id="IPR036150">
    <property type="entry name" value="Cyt_b/b6_C_sf"/>
</dbReference>
<evidence type="ECO:0000256" key="9">
    <source>
        <dbReference type="ARBA" id="ARBA00022723"/>
    </source>
</evidence>
<dbReference type="RefSeq" id="YP_009917617.1">
    <property type="nucleotide sequence ID" value="NC_050265.1"/>
</dbReference>